<dbReference type="Proteomes" id="UP000001542">
    <property type="component" value="Unassembled WGS sequence"/>
</dbReference>
<evidence type="ECO:0000256" key="1">
    <source>
        <dbReference type="ARBA" id="ARBA00023157"/>
    </source>
</evidence>
<dbReference type="KEGG" id="tva:5463643"/>
<sequence>MFFLFALFAASAMKPRKSAPVNDWSPMCLSCKLVVSIIEKELKSGKKIEEITEKVEAYCAYLQGDAQQICIEIVKEKVPEIIKYIEKEMESHDVCKILDYCK</sequence>
<dbReference type="SMR" id="A2DNF1"/>
<dbReference type="InParanoid" id="A2DNF1"/>
<dbReference type="VEuPathDB" id="TrichDB:TVAG_306610"/>
<feature type="signal peptide" evidence="2">
    <location>
        <begin position="1"/>
        <end position="18"/>
    </location>
</feature>
<gene>
    <name evidence="4" type="ORF">TVAG_306610</name>
</gene>
<feature type="chain" id="PRO_5002643233" evidence="2">
    <location>
        <begin position="19"/>
        <end position="102"/>
    </location>
</feature>
<evidence type="ECO:0000313" key="5">
    <source>
        <dbReference type="Proteomes" id="UP000001542"/>
    </source>
</evidence>
<dbReference type="RefSeq" id="XP_001579125.1">
    <property type="nucleotide sequence ID" value="XM_001579075.1"/>
</dbReference>
<dbReference type="InterPro" id="IPR008139">
    <property type="entry name" value="SaposinB_dom"/>
</dbReference>
<dbReference type="InterPro" id="IPR011001">
    <property type="entry name" value="Saposin-like"/>
</dbReference>
<evidence type="ECO:0000259" key="3">
    <source>
        <dbReference type="PROSITE" id="PS50015"/>
    </source>
</evidence>
<keyword evidence="5" id="KW-1185">Reference proteome</keyword>
<organism evidence="4 5">
    <name type="scientific">Trichomonas vaginalis (strain ATCC PRA-98 / G3)</name>
    <dbReference type="NCBI Taxonomy" id="412133"/>
    <lineage>
        <taxon>Eukaryota</taxon>
        <taxon>Metamonada</taxon>
        <taxon>Parabasalia</taxon>
        <taxon>Trichomonadida</taxon>
        <taxon>Trichomonadidae</taxon>
        <taxon>Trichomonas</taxon>
    </lineage>
</organism>
<dbReference type="PROSITE" id="PS50015">
    <property type="entry name" value="SAP_B"/>
    <property type="match status" value="1"/>
</dbReference>
<dbReference type="PANTHER" id="PTHR11480:SF91">
    <property type="entry name" value="SAPOSIN B-TYPE DOMAIN-CONTAINING PROTEIN"/>
    <property type="match status" value="1"/>
</dbReference>
<reference evidence="4" key="1">
    <citation type="submission" date="2006-10" db="EMBL/GenBank/DDBJ databases">
        <authorList>
            <person name="Amadeo P."/>
            <person name="Zhao Q."/>
            <person name="Wortman J."/>
            <person name="Fraser-Liggett C."/>
            <person name="Carlton J."/>
        </authorList>
    </citation>
    <scope>NUCLEOTIDE SEQUENCE</scope>
    <source>
        <strain evidence="4">G3</strain>
    </source>
</reference>
<reference evidence="4" key="2">
    <citation type="journal article" date="2007" name="Science">
        <title>Draft genome sequence of the sexually transmitted pathogen Trichomonas vaginalis.</title>
        <authorList>
            <person name="Carlton J.M."/>
            <person name="Hirt R.P."/>
            <person name="Silva J.C."/>
            <person name="Delcher A.L."/>
            <person name="Schatz M."/>
            <person name="Zhao Q."/>
            <person name="Wortman J.R."/>
            <person name="Bidwell S.L."/>
            <person name="Alsmark U.C.M."/>
            <person name="Besteiro S."/>
            <person name="Sicheritz-Ponten T."/>
            <person name="Noel C.J."/>
            <person name="Dacks J.B."/>
            <person name="Foster P.G."/>
            <person name="Simillion C."/>
            <person name="Van de Peer Y."/>
            <person name="Miranda-Saavedra D."/>
            <person name="Barton G.J."/>
            <person name="Westrop G.D."/>
            <person name="Mueller S."/>
            <person name="Dessi D."/>
            <person name="Fiori P.L."/>
            <person name="Ren Q."/>
            <person name="Paulsen I."/>
            <person name="Zhang H."/>
            <person name="Bastida-Corcuera F.D."/>
            <person name="Simoes-Barbosa A."/>
            <person name="Brown M.T."/>
            <person name="Hayes R.D."/>
            <person name="Mukherjee M."/>
            <person name="Okumura C.Y."/>
            <person name="Schneider R."/>
            <person name="Smith A.J."/>
            <person name="Vanacova S."/>
            <person name="Villalvazo M."/>
            <person name="Haas B.J."/>
            <person name="Pertea M."/>
            <person name="Feldblyum T.V."/>
            <person name="Utterback T.R."/>
            <person name="Shu C.L."/>
            <person name="Osoegawa K."/>
            <person name="de Jong P.J."/>
            <person name="Hrdy I."/>
            <person name="Horvathova L."/>
            <person name="Zubacova Z."/>
            <person name="Dolezal P."/>
            <person name="Malik S.B."/>
            <person name="Logsdon J.M. Jr."/>
            <person name="Henze K."/>
            <person name="Gupta A."/>
            <person name="Wang C.C."/>
            <person name="Dunne R.L."/>
            <person name="Upcroft J.A."/>
            <person name="Upcroft P."/>
            <person name="White O."/>
            <person name="Salzberg S.L."/>
            <person name="Tang P."/>
            <person name="Chiu C.-H."/>
            <person name="Lee Y.-S."/>
            <person name="Embley T.M."/>
            <person name="Coombs G.H."/>
            <person name="Mottram J.C."/>
            <person name="Tachezy J."/>
            <person name="Fraser-Liggett C.M."/>
            <person name="Johnson P.J."/>
        </authorList>
    </citation>
    <scope>NUCLEOTIDE SEQUENCE [LARGE SCALE GENOMIC DNA]</scope>
    <source>
        <strain evidence="4">G3</strain>
    </source>
</reference>
<dbReference type="PANTHER" id="PTHR11480">
    <property type="entry name" value="SAPOSIN-RELATED"/>
    <property type="match status" value="1"/>
</dbReference>
<dbReference type="InterPro" id="IPR051428">
    <property type="entry name" value="Sphingo_Act-Surfact_Prot"/>
</dbReference>
<protein>
    <submittedName>
        <fullName evidence="4">Surfactant B protein, putative</fullName>
    </submittedName>
</protein>
<dbReference type="EMBL" id="DS113222">
    <property type="protein sequence ID" value="EAY18139.1"/>
    <property type="molecule type" value="Genomic_DNA"/>
</dbReference>
<dbReference type="SMART" id="SM00741">
    <property type="entry name" value="SapB"/>
    <property type="match status" value="1"/>
</dbReference>
<accession>A2DNF1</accession>
<proteinExistence type="predicted"/>
<name>A2DNF1_TRIV3</name>
<evidence type="ECO:0000313" key="4">
    <source>
        <dbReference type="EMBL" id="EAY18139.1"/>
    </source>
</evidence>
<evidence type="ECO:0000256" key="2">
    <source>
        <dbReference type="SAM" id="SignalP"/>
    </source>
</evidence>
<keyword evidence="2" id="KW-0732">Signal</keyword>
<dbReference type="AlphaFoldDB" id="A2DNF1"/>
<dbReference type="InterPro" id="IPR048593">
    <property type="entry name" value="AOAH_Saposin_N"/>
</dbReference>
<feature type="domain" description="Saposin B-type" evidence="3">
    <location>
        <begin position="24"/>
        <end position="102"/>
    </location>
</feature>
<keyword evidence="1" id="KW-1015">Disulfide bond</keyword>
<dbReference type="VEuPathDB" id="TrichDB:TVAGG3_1024780"/>
<dbReference type="Pfam" id="PF20825">
    <property type="entry name" value="Saposin"/>
    <property type="match status" value="1"/>
</dbReference>
<dbReference type="SUPFAM" id="SSF47862">
    <property type="entry name" value="Saposin"/>
    <property type="match status" value="1"/>
</dbReference>
<dbReference type="Gene3D" id="1.10.225.10">
    <property type="entry name" value="Saposin-like"/>
    <property type="match status" value="1"/>
</dbReference>